<reference evidence="1" key="1">
    <citation type="submission" date="2019-04" db="EMBL/GenBank/DDBJ databases">
        <title>Microbes associate with the intestines of laboratory mice.</title>
        <authorList>
            <person name="Navarre W."/>
            <person name="Wong E."/>
            <person name="Huang K."/>
            <person name="Tropini C."/>
            <person name="Ng K."/>
            <person name="Yu B."/>
        </authorList>
    </citation>
    <scope>NUCLEOTIDE SEQUENCE</scope>
    <source>
        <strain evidence="1">NM04_E33</strain>
    </source>
</reference>
<name>A0AC61RKW2_9BACT</name>
<evidence type="ECO:0000313" key="2">
    <source>
        <dbReference type="Proteomes" id="UP000306319"/>
    </source>
</evidence>
<accession>A0AC61RKW2</accession>
<dbReference type="EMBL" id="SRYB01000007">
    <property type="protein sequence ID" value="TGY79360.1"/>
    <property type="molecule type" value="Genomic_DNA"/>
</dbReference>
<comment type="caution">
    <text evidence="1">The sequence shown here is derived from an EMBL/GenBank/DDBJ whole genome shotgun (WGS) entry which is preliminary data.</text>
</comment>
<gene>
    <name evidence="1" type="primary">raiA</name>
    <name evidence="1" type="ORF">E5331_06715</name>
</gene>
<organism evidence="1 2">
    <name type="scientific">Lepagella muris</name>
    <dbReference type="NCBI Taxonomy" id="3032870"/>
    <lineage>
        <taxon>Bacteria</taxon>
        <taxon>Pseudomonadati</taxon>
        <taxon>Bacteroidota</taxon>
        <taxon>Bacteroidia</taxon>
        <taxon>Bacteroidales</taxon>
        <taxon>Muribaculaceae</taxon>
        <taxon>Lepagella</taxon>
    </lineage>
</organism>
<keyword evidence="2" id="KW-1185">Reference proteome</keyword>
<protein>
    <submittedName>
        <fullName evidence="1">Ribosome-associated translation inhibitor RaiA</fullName>
    </submittedName>
</protein>
<proteinExistence type="predicted"/>
<dbReference type="Proteomes" id="UP000306319">
    <property type="component" value="Unassembled WGS sequence"/>
</dbReference>
<sequence>MDVKIKAIHFDISEKLVAFVNKKIDKITRRFEAINDVDVTLTLVKPETAMNKEAGIKLHIPGSADLFASKTADTFEEAVDLALDALEPQLEKIKAKK</sequence>
<evidence type="ECO:0000313" key="1">
    <source>
        <dbReference type="EMBL" id="TGY79360.1"/>
    </source>
</evidence>